<feature type="compositionally biased region" description="Polar residues" evidence="1">
    <location>
        <begin position="612"/>
        <end position="646"/>
    </location>
</feature>
<keyword evidence="3" id="KW-1185">Reference proteome</keyword>
<dbReference type="STRING" id="933852.A0A0C3ATY8"/>
<feature type="region of interest" description="Disordered" evidence="1">
    <location>
        <begin position="2373"/>
        <end position="2427"/>
    </location>
</feature>
<feature type="region of interest" description="Disordered" evidence="1">
    <location>
        <begin position="1203"/>
        <end position="1222"/>
    </location>
</feature>
<feature type="compositionally biased region" description="Acidic residues" evidence="1">
    <location>
        <begin position="18"/>
        <end position="31"/>
    </location>
</feature>
<evidence type="ECO:0008006" key="4">
    <source>
        <dbReference type="Google" id="ProtNLM"/>
    </source>
</evidence>
<feature type="region of interest" description="Disordered" evidence="1">
    <location>
        <begin position="1771"/>
        <end position="1823"/>
    </location>
</feature>
<dbReference type="OrthoDB" id="3181259at2759"/>
<evidence type="ECO:0000256" key="1">
    <source>
        <dbReference type="SAM" id="MobiDB-lite"/>
    </source>
</evidence>
<dbReference type="Gene3D" id="3.80.10.10">
    <property type="entry name" value="Ribonuclease Inhibitor"/>
    <property type="match status" value="1"/>
</dbReference>
<dbReference type="InterPro" id="IPR032675">
    <property type="entry name" value="LRR_dom_sf"/>
</dbReference>
<accession>A0A0C3ATY8</accession>
<feature type="compositionally biased region" description="Basic and acidic residues" evidence="1">
    <location>
        <begin position="1774"/>
        <end position="1786"/>
    </location>
</feature>
<dbReference type="HOGENOM" id="CLU_226106_0_0_1"/>
<feature type="compositionally biased region" description="Polar residues" evidence="1">
    <location>
        <begin position="1801"/>
        <end position="1810"/>
    </location>
</feature>
<feature type="compositionally biased region" description="Low complexity" evidence="1">
    <location>
        <begin position="2389"/>
        <end position="2399"/>
    </location>
</feature>
<dbReference type="Proteomes" id="UP000054097">
    <property type="component" value="Unassembled WGS sequence"/>
</dbReference>
<reference evidence="3" key="2">
    <citation type="submission" date="2015-01" db="EMBL/GenBank/DDBJ databases">
        <title>Evolutionary Origins and Diversification of the Mycorrhizal Mutualists.</title>
        <authorList>
            <consortium name="DOE Joint Genome Institute"/>
            <consortium name="Mycorrhizal Genomics Consortium"/>
            <person name="Kohler A."/>
            <person name="Kuo A."/>
            <person name="Nagy L.G."/>
            <person name="Floudas D."/>
            <person name="Copeland A."/>
            <person name="Barry K.W."/>
            <person name="Cichocki N."/>
            <person name="Veneault-Fourrey C."/>
            <person name="LaButti K."/>
            <person name="Lindquist E.A."/>
            <person name="Lipzen A."/>
            <person name="Lundell T."/>
            <person name="Morin E."/>
            <person name="Murat C."/>
            <person name="Riley R."/>
            <person name="Ohm R."/>
            <person name="Sun H."/>
            <person name="Tunlid A."/>
            <person name="Henrissat B."/>
            <person name="Grigoriev I.V."/>
            <person name="Hibbett D.S."/>
            <person name="Martin F."/>
        </authorList>
    </citation>
    <scope>NUCLEOTIDE SEQUENCE [LARGE SCALE GENOMIC DNA]</scope>
    <source>
        <strain evidence="3">MAFF 305830</strain>
    </source>
</reference>
<name>A0A0C3ATY8_SERVB</name>
<proteinExistence type="predicted"/>
<feature type="region of interest" description="Disordered" evidence="1">
    <location>
        <begin position="1"/>
        <end position="59"/>
    </location>
</feature>
<evidence type="ECO:0000313" key="2">
    <source>
        <dbReference type="EMBL" id="KIM23474.1"/>
    </source>
</evidence>
<feature type="compositionally biased region" description="Basic and acidic residues" evidence="1">
    <location>
        <begin position="42"/>
        <end position="52"/>
    </location>
</feature>
<dbReference type="SUPFAM" id="SSF52058">
    <property type="entry name" value="L domain-like"/>
    <property type="match status" value="2"/>
</dbReference>
<sequence>MSRPRRSVPLKTYKEEISETDSGDLTDDFESDYTSKGLQGAPKDEVKDEKSSKITMGSPDPMTTFQGILSGSQLTQARNLLVEQKREAQVLKKMYEGYTLIAARCKLEIKEVEQAMLMNISKIAPVRRAPPEVLVMIFIIHTHTNLQSPWVLMHVSRAWRAVALLTKSIWSRIALASNGRNCQNRTYGGMEVCTNEPQLCLALKRAGSCALDLKIVTLYGHGPHGGYDYDHENIKRDLCGLLDVLQKQKDVVHIRSLVLSAAIQLPQGSFKKLSFSTLEALEVDYDYPDIAEKVSMEAKVFQRLRAGVDMPKFLQKFRRWNQLSDLELGGFFSKPRISFTPICLPLNLTSLCIQYNATDLLNLSNSPELFSLTHLRLNSYNPPIWPVQAEEIVLSKLQEFRFISKWSPARFLRFFKAPVVCKLVLQSDGGKGINSLVFKETWPHQPLCSETEESAYNLEPAIFHLQRTDINSKVLGRMLKERILIQEFHYSNRGILGADFFEALMPRKIAKGKGSRNKTSSSQKGGWIVPAPLLKRLVVVFEDQEVIWRKSTIFLDAASVFAAQRLKARKPLELFSVHFRDGSKWDSLGEVLQMTRPRRSMPSKNYEEETSEANSSDLTDVSESDSTSGSLQEYSMNESNHDNSFSIGRESLNPMVGFPQPLSGSELAQARQSVAEKARKAQLLKSLYEGYTLLAEEFKLEIEEVKEAMLMNMSKIAPIHRIPPEILSIVFNIHTQENLKSPWVLMQVSRAWRAVALLTKSLWSRILLAPTSWYQQPDYRYLYSGREVCTNELHLCLALKRAGSYTLDLKIVAKDRFGQSPESGTRANTIKAHLCNLLKVLQSQKDIPRLRSLTLDTESMFTFPQGSFKNFPFHEIQAVEIDFGYQEIADKISTETKNLRKFHAPPKVAKSWQRFMWWKGISDLGLLDSPYQQHINPAVVLPATNLTFLCIYGDGIKFLDFSDNFELNSLTHLQLWHSTATFWPFKCPNLIDLVLWDPPKSFQVQPGEILLPKLKEIFYCACGVPVSILLSFDVPSLCKLKVQSERGKLFNSKAFKELWPSQGKGLTSKTPLEPSILHLNYTSLNGKVLGRILGDRVSVQEFKLKDFEMSSSDLLEELMPRKNARGKTKGKNKVSMSSGSWFIPAPSLRKVTICSYYEASEEQITMFLEVAKRLVAQRLKAGKPFEYFSVRFDNVRIERRENLDEQDTNEISSPKRESPDPMAVFPRPLGPLELTRTHKTIALQTKNAHVLEYLYEEYSLRAKRYKLKIETIKEGILMNLSKIAPIRRISPEVLAVIFDIHTHQHLKSPWVLMQISRAWRAVALTTKSIWTRIILAPTSWYKPHFRYDAGTGMDVCINEPQLYLALKRAGSCALDLKITTNDGWGYHRRSESRYKAIKDHICHLLKLLQSQLEGLRLRSLTLSTVTVFKFPHGSFKNLSFHEIEAIDIDFAYEEIASKISTEAKTISKLRVPPNVAKGLQGFKWWEQISDLALLGSFHEDNNHVNPSLLLPAINLTSLYIQGDAAKFLNLSSDVKLHSLTHFDMLYPTITCWPFKCPNLVSLVFHDPPKSFGVQPGAIFLPKLKEISYHSYMVPMSLLVAFDAPSIYKLEIVIGGGRKLNSKEVKKLWPSQRGPSSSNGRGSFEPTIFHFRHCPLKPGVLGRMLGESISVQEFELTGYEVPGTGFLEALMPIKVAKGKAKGKSKATTSNGSWVIPAPSLKKVTISSNCDASVEVVVAFFKVARKLVAQRLKAGSPFEYFSVEFHRGEISSNEASSKHGVEDLRDETSEAESSDLTDILASDPTSDSLQEDSTARFARPDESNNDESFSIMAELPDPMAVFLQPLDGSELAQARDMIAQQTKNTQSLKETSEEHALIAKGYKSEMKEVKQAMLMNLSKIAPIRRIPPEMLAMVFDIHAHENLESPWVLMHVSRAWRAVALLTKSIWTRIILAPKSWYRPDSRYDGYKGMEICTNQLQLRLALKRAGSCPLDLTIIAGGHRLRSEEQCKMIKTRICNLLKERAFTFPPGSFKNLSFHGIEAVEMDHAYQEIADKISTEAKTLRKLRVPPKVAKELQKFGWWKHISDLGVIGAFYDKTSPPSLVLPTTNLTSLCIRGDAVRFLNPSDDVELHSLTHFHLIAPMPPVWPIRCPNLVRLVLEHTREGFGVKPGEIFLPKLKELKYHAHSSPVSFLLSFDAPLLCKLELESRGNKMFNTKEFIKLWPYQRGGASASGSLEPTLFHLHDSPLKPEVLGRILGERVLVQQFELTGYEVPGIGVLEALMPTKIAKGKAKAKNKPSTSNGGWVIPAPSLKKVTISSDCEVSVEVMFTFLKVAKRLVAQRLKAGSPFEVFSVRFYYGEICEDLLQMTRPRRSMPLKTYEEETSEADSRDLTSSSESDSVSGRQKEDSMACFARNTDKSNNAEGSSIKMESPDPMALFLQPLSRLELTRTRKTIALQTKNAQILEYLYEEYSLRAKRYKQKIETIKEGILMNLSKIAPIRRIPPEVLAVIFDIHTHQNLESPWVLMQVSRAWRAVALMTKSIWTRIILAPTSWYKPHYRYHDVARMEVCTNELQLLRALKRAGSCALDLKIAGGGRFAYHRILSEAHYAVIQAHMCNLLKVFERQRKVPRVRSLKVSTKFEFQLPPGSFKNLSFDGMEALDIDATYQEIADKVSREAKTTIREFRATLKVARSMQKCEWWSRISDLTLLGSPYMDLGLVDSSLILPAINLTFLFIEGNAAKFLKPSDSVELPSLTHLHLKEHEAAFWPFKCPNLTHLVLDGLYQRFGVQPRSIFLPKLQEIRCKARGIPASLLRSFDVPSIHKFELASTNFETASSRDKTVYSNEFKNLWSSEGTLPSASKARGSFEPAVFHLHHAPLHPEILGRILGDLGFVQEFEFKDCEMPSINFLEALMPMKNPKGKAKGKNKTSMLSGHWVIPAPSLRKITISSEFYTTVEVTEAFLKVARKLVAQRMKAGSPFERFSVQLDHPRIKRCENLVDLG</sequence>
<reference evidence="2 3" key="1">
    <citation type="submission" date="2014-04" db="EMBL/GenBank/DDBJ databases">
        <authorList>
            <consortium name="DOE Joint Genome Institute"/>
            <person name="Kuo A."/>
            <person name="Zuccaro A."/>
            <person name="Kohler A."/>
            <person name="Nagy L.G."/>
            <person name="Floudas D."/>
            <person name="Copeland A."/>
            <person name="Barry K.W."/>
            <person name="Cichocki N."/>
            <person name="Veneault-Fourrey C."/>
            <person name="LaButti K."/>
            <person name="Lindquist E.A."/>
            <person name="Lipzen A."/>
            <person name="Lundell T."/>
            <person name="Morin E."/>
            <person name="Murat C."/>
            <person name="Sun H."/>
            <person name="Tunlid A."/>
            <person name="Henrissat B."/>
            <person name="Grigoriev I.V."/>
            <person name="Hibbett D.S."/>
            <person name="Martin F."/>
            <person name="Nordberg H.P."/>
            <person name="Cantor M.N."/>
            <person name="Hua S.X."/>
        </authorList>
    </citation>
    <scope>NUCLEOTIDE SEQUENCE [LARGE SCALE GENOMIC DNA]</scope>
    <source>
        <strain evidence="2 3">MAFF 305830</strain>
    </source>
</reference>
<organism evidence="2 3">
    <name type="scientific">Serendipita vermifera MAFF 305830</name>
    <dbReference type="NCBI Taxonomy" id="933852"/>
    <lineage>
        <taxon>Eukaryota</taxon>
        <taxon>Fungi</taxon>
        <taxon>Dikarya</taxon>
        <taxon>Basidiomycota</taxon>
        <taxon>Agaricomycotina</taxon>
        <taxon>Agaricomycetes</taxon>
        <taxon>Sebacinales</taxon>
        <taxon>Serendipitaceae</taxon>
        <taxon>Serendipita</taxon>
    </lineage>
</organism>
<dbReference type="EMBL" id="KN824336">
    <property type="protein sequence ID" value="KIM23474.1"/>
    <property type="molecule type" value="Genomic_DNA"/>
</dbReference>
<evidence type="ECO:0000313" key="3">
    <source>
        <dbReference type="Proteomes" id="UP000054097"/>
    </source>
</evidence>
<gene>
    <name evidence="2" type="ORF">M408DRAFT_27820</name>
</gene>
<protein>
    <recommendedName>
        <fullName evidence="4">F-box domain-containing protein</fullName>
    </recommendedName>
</protein>
<feature type="region of interest" description="Disordered" evidence="1">
    <location>
        <begin position="596"/>
        <end position="646"/>
    </location>
</feature>